<reference evidence="3 4" key="1">
    <citation type="submission" date="2020-02" db="EMBL/GenBank/DDBJ databases">
        <title>Comparative genomics of the hypocrealean fungal genus Beauvera.</title>
        <authorList>
            <person name="Showalter D.N."/>
            <person name="Bushley K.E."/>
            <person name="Rehner S.A."/>
        </authorList>
    </citation>
    <scope>NUCLEOTIDE SEQUENCE [LARGE SCALE GENOMIC DNA]</scope>
    <source>
        <strain evidence="3 4">ARSEF4384</strain>
    </source>
</reference>
<evidence type="ECO:0000313" key="3">
    <source>
        <dbReference type="EMBL" id="KAK8150805.1"/>
    </source>
</evidence>
<keyword evidence="4" id="KW-1185">Reference proteome</keyword>
<gene>
    <name evidence="3" type="ORF">G3M48_008134</name>
</gene>
<dbReference type="AlphaFoldDB" id="A0AAW0S9C8"/>
<evidence type="ECO:0000313" key="4">
    <source>
        <dbReference type="Proteomes" id="UP001397290"/>
    </source>
</evidence>
<accession>A0AAW0S9C8</accession>
<organism evidence="3 4">
    <name type="scientific">Beauveria asiatica</name>
    <dbReference type="NCBI Taxonomy" id="1069075"/>
    <lineage>
        <taxon>Eukaryota</taxon>
        <taxon>Fungi</taxon>
        <taxon>Dikarya</taxon>
        <taxon>Ascomycota</taxon>
        <taxon>Pezizomycotina</taxon>
        <taxon>Sordariomycetes</taxon>
        <taxon>Hypocreomycetidae</taxon>
        <taxon>Hypocreales</taxon>
        <taxon>Cordycipitaceae</taxon>
        <taxon>Beauveria</taxon>
    </lineage>
</organism>
<proteinExistence type="predicted"/>
<comment type="caution">
    <text evidence="3">The sequence shown here is derived from an EMBL/GenBank/DDBJ whole genome shotgun (WGS) entry which is preliminary data.</text>
</comment>
<feature type="region of interest" description="Disordered" evidence="1">
    <location>
        <begin position="28"/>
        <end position="76"/>
    </location>
</feature>
<protein>
    <submittedName>
        <fullName evidence="3">Uncharacterized protein</fullName>
    </submittedName>
</protein>
<evidence type="ECO:0000256" key="2">
    <source>
        <dbReference type="SAM" id="SignalP"/>
    </source>
</evidence>
<feature type="compositionally biased region" description="Polar residues" evidence="1">
    <location>
        <begin position="36"/>
        <end position="53"/>
    </location>
</feature>
<feature type="chain" id="PRO_5043340082" evidence="2">
    <location>
        <begin position="18"/>
        <end position="76"/>
    </location>
</feature>
<evidence type="ECO:0000256" key="1">
    <source>
        <dbReference type="SAM" id="MobiDB-lite"/>
    </source>
</evidence>
<feature type="signal peptide" evidence="2">
    <location>
        <begin position="1"/>
        <end position="17"/>
    </location>
</feature>
<sequence>MKFSATIIAAFVGFVAASPLPTIDTRTSPIPAAIQNKPQSITGTSNGQGNVNTGKIPPTPRDSKGSVRVMVDAKPN</sequence>
<dbReference type="Proteomes" id="UP001397290">
    <property type="component" value="Unassembled WGS sequence"/>
</dbReference>
<name>A0AAW0S9C8_9HYPO</name>
<keyword evidence="2" id="KW-0732">Signal</keyword>
<dbReference type="EMBL" id="JAAHCF010000006">
    <property type="protein sequence ID" value="KAK8150805.1"/>
    <property type="molecule type" value="Genomic_DNA"/>
</dbReference>